<evidence type="ECO:0000256" key="9">
    <source>
        <dbReference type="ARBA" id="ARBA00023212"/>
    </source>
</evidence>
<evidence type="ECO:0000256" key="6">
    <source>
        <dbReference type="ARBA" id="ARBA00022490"/>
    </source>
</evidence>
<dbReference type="PANTHER" id="PTHR15487">
    <property type="entry name" value="ADP-RIBOSYLATION FACTOR-LIKE PROTEIN 2-BINDING PROTEIN"/>
    <property type="match status" value="1"/>
</dbReference>
<evidence type="ECO:0000256" key="10">
    <source>
        <dbReference type="ARBA" id="ARBA00023242"/>
    </source>
</evidence>
<name>A0A8E0RSJ1_9TREM</name>
<evidence type="ECO:0000256" key="2">
    <source>
        <dbReference type="ARBA" id="ARBA00004123"/>
    </source>
</evidence>
<evidence type="ECO:0000256" key="8">
    <source>
        <dbReference type="ARBA" id="ARBA00023128"/>
    </source>
</evidence>
<keyword evidence="9 12" id="KW-0206">Cytoskeleton</keyword>
<sequence length="196" mass="22275">EEFQETQGRFVNDNCETFEETDENKLCYTLIHNKYITMIENLLDRELKKRMAKFSMENFMSDLQKHKNELDGEVFEMLYTLTDFMLFKEMMLDYKKAKTGNAISLELTNSYFSCPATRANPMLLLSQNSGDALGRTNMPNGTELHTENENFGSPLVDQLLRLDLDDSANPVLPDALSATDDVQNSGISTSGLEANK</sequence>
<feature type="domain" description="BART" evidence="14">
    <location>
        <begin position="1"/>
        <end position="98"/>
    </location>
</feature>
<keyword evidence="6 12" id="KW-0963">Cytoplasm</keyword>
<evidence type="ECO:0000313" key="15">
    <source>
        <dbReference type="EMBL" id="KAA0186970.1"/>
    </source>
</evidence>
<protein>
    <recommendedName>
        <fullName evidence="5 12">ADP-ribosylation factor-like protein 2-binding protein</fullName>
        <shortName evidence="12">ARF-like 2-binding protein</shortName>
    </recommendedName>
</protein>
<dbReference type="Proteomes" id="UP000728185">
    <property type="component" value="Unassembled WGS sequence"/>
</dbReference>
<keyword evidence="8 12" id="KW-0496">Mitochondrion</keyword>
<evidence type="ECO:0000259" key="14">
    <source>
        <dbReference type="Pfam" id="PF11527"/>
    </source>
</evidence>
<dbReference type="InterPro" id="IPR023379">
    <property type="entry name" value="BART_dom"/>
</dbReference>
<organism evidence="15 16">
    <name type="scientific">Fasciolopsis buskii</name>
    <dbReference type="NCBI Taxonomy" id="27845"/>
    <lineage>
        <taxon>Eukaryota</taxon>
        <taxon>Metazoa</taxon>
        <taxon>Spiralia</taxon>
        <taxon>Lophotrochozoa</taxon>
        <taxon>Platyhelminthes</taxon>
        <taxon>Trematoda</taxon>
        <taxon>Digenea</taxon>
        <taxon>Plagiorchiida</taxon>
        <taxon>Echinostomata</taxon>
        <taxon>Echinostomatoidea</taxon>
        <taxon>Fasciolidae</taxon>
        <taxon>Fasciolopsis</taxon>
    </lineage>
</organism>
<evidence type="ECO:0000256" key="11">
    <source>
        <dbReference type="ARBA" id="ARBA00023273"/>
    </source>
</evidence>
<dbReference type="GO" id="GO:0005634">
    <property type="term" value="C:nucleus"/>
    <property type="evidence" value="ECO:0007669"/>
    <property type="project" value="UniProtKB-SubCell"/>
</dbReference>
<dbReference type="Pfam" id="PF11527">
    <property type="entry name" value="ARL2_Bind_BART"/>
    <property type="match status" value="1"/>
</dbReference>
<accession>A0A8E0RSJ1</accession>
<evidence type="ECO:0000256" key="7">
    <source>
        <dbReference type="ARBA" id="ARBA00023069"/>
    </source>
</evidence>
<dbReference type="PANTHER" id="PTHR15487:SF4">
    <property type="entry name" value="ADP-RIBOSYLATION FACTOR-LIKE PROTEIN 2-BINDING PROTEIN"/>
    <property type="match status" value="1"/>
</dbReference>
<dbReference type="AlphaFoldDB" id="A0A8E0RSJ1"/>
<feature type="non-terminal residue" evidence="15">
    <location>
        <position position="1"/>
    </location>
</feature>
<gene>
    <name evidence="15" type="ORF">FBUS_07385</name>
</gene>
<evidence type="ECO:0000256" key="13">
    <source>
        <dbReference type="SAM" id="MobiDB-lite"/>
    </source>
</evidence>
<proteinExistence type="inferred from homology"/>
<dbReference type="Gene3D" id="1.20.1520.10">
    <property type="entry name" value="ADP-ribosylation factor-like 2-binding protein, domain"/>
    <property type="match status" value="1"/>
</dbReference>
<dbReference type="GO" id="GO:0005929">
    <property type="term" value="C:cilium"/>
    <property type="evidence" value="ECO:0007669"/>
    <property type="project" value="UniProtKB-UniRule"/>
</dbReference>
<evidence type="ECO:0000256" key="5">
    <source>
        <dbReference type="ARBA" id="ARBA00014849"/>
    </source>
</evidence>
<evidence type="ECO:0000256" key="3">
    <source>
        <dbReference type="ARBA" id="ARBA00004300"/>
    </source>
</evidence>
<dbReference type="EMBL" id="LUCM01009451">
    <property type="protein sequence ID" value="KAA0186970.1"/>
    <property type="molecule type" value="Genomic_DNA"/>
</dbReference>
<dbReference type="InterPro" id="IPR038849">
    <property type="entry name" value="ARL2BP"/>
</dbReference>
<dbReference type="GO" id="GO:0051457">
    <property type="term" value="P:maintenance of protein location in nucleus"/>
    <property type="evidence" value="ECO:0007669"/>
    <property type="project" value="TreeGrafter"/>
</dbReference>
<dbReference type="InterPro" id="IPR042541">
    <property type="entry name" value="BART_sf"/>
</dbReference>
<evidence type="ECO:0000256" key="4">
    <source>
        <dbReference type="ARBA" id="ARBA00009880"/>
    </source>
</evidence>
<dbReference type="OrthoDB" id="302784at2759"/>
<comment type="function">
    <text evidence="12">Plays a role as an effector of the ADP-ribosylation factor-like protein 2, ARL2.</text>
</comment>
<comment type="caution">
    <text evidence="15">The sequence shown here is derived from an EMBL/GenBank/DDBJ whole genome shotgun (WGS) entry which is preliminary data.</text>
</comment>
<evidence type="ECO:0000256" key="12">
    <source>
        <dbReference type="RuleBase" id="RU367099"/>
    </source>
</evidence>
<evidence type="ECO:0000313" key="16">
    <source>
        <dbReference type="Proteomes" id="UP000728185"/>
    </source>
</evidence>
<keyword evidence="7 12" id="KW-0969">Cilium</keyword>
<comment type="similarity">
    <text evidence="4 12">Belongs to the ARL2BP family.</text>
</comment>
<reference evidence="15" key="1">
    <citation type="submission" date="2019-05" db="EMBL/GenBank/DDBJ databases">
        <title>Annotation for the trematode Fasciolopsis buski.</title>
        <authorList>
            <person name="Choi Y.-J."/>
        </authorList>
    </citation>
    <scope>NUCLEOTIDE SEQUENCE</scope>
    <source>
        <strain evidence="15">HT</strain>
        <tissue evidence="15">Whole worm</tissue>
    </source>
</reference>
<evidence type="ECO:0000256" key="1">
    <source>
        <dbReference type="ARBA" id="ARBA00004120"/>
    </source>
</evidence>
<keyword evidence="11 12" id="KW-0966">Cell projection</keyword>
<comment type="subcellular location">
    <subcellularLocation>
        <location evidence="1 12">Cytoplasm</location>
        <location evidence="1 12">Cytoskeleton</location>
        <location evidence="1 12">Cilium basal body</location>
    </subcellularLocation>
    <subcellularLocation>
        <location evidence="3 12">Cytoplasm</location>
        <location evidence="3 12">Cytoskeleton</location>
        <location evidence="3 12">Microtubule organizing center</location>
        <location evidence="3 12">Centrosome</location>
    </subcellularLocation>
    <subcellularLocation>
        <location evidence="12">Cytoplasm</location>
    </subcellularLocation>
    <subcellularLocation>
        <location evidence="2 12">Nucleus</location>
    </subcellularLocation>
    <subcellularLocation>
        <location evidence="12">Mitochondrion intermembrane space</location>
    </subcellularLocation>
</comment>
<feature type="compositionally biased region" description="Polar residues" evidence="13">
    <location>
        <begin position="180"/>
        <end position="196"/>
    </location>
</feature>
<keyword evidence="10 12" id="KW-0539">Nucleus</keyword>
<dbReference type="GO" id="GO:0005813">
    <property type="term" value="C:centrosome"/>
    <property type="evidence" value="ECO:0007669"/>
    <property type="project" value="UniProtKB-SubCell"/>
</dbReference>
<dbReference type="GO" id="GO:0005758">
    <property type="term" value="C:mitochondrial intermembrane space"/>
    <property type="evidence" value="ECO:0007669"/>
    <property type="project" value="UniProtKB-SubCell"/>
</dbReference>
<keyword evidence="16" id="KW-1185">Reference proteome</keyword>
<feature type="region of interest" description="Disordered" evidence="13">
    <location>
        <begin position="174"/>
        <end position="196"/>
    </location>
</feature>